<accession>A0ABT8BTD0</accession>
<proteinExistence type="predicted"/>
<comment type="caution">
    <text evidence="2">The sequence shown here is derived from an EMBL/GenBank/DDBJ whole genome shotgun (WGS) entry which is preliminary data.</text>
</comment>
<dbReference type="SUPFAM" id="SSF74653">
    <property type="entry name" value="TolA/TonB C-terminal domain"/>
    <property type="match status" value="1"/>
</dbReference>
<evidence type="ECO:0000313" key="2">
    <source>
        <dbReference type="EMBL" id="MDN3609629.1"/>
    </source>
</evidence>
<protein>
    <submittedName>
        <fullName evidence="2">Cell envelope integrity protein TolA</fullName>
    </submittedName>
</protein>
<evidence type="ECO:0000313" key="3">
    <source>
        <dbReference type="Proteomes" id="UP001238540"/>
    </source>
</evidence>
<reference evidence="3" key="1">
    <citation type="journal article" date="2019" name="Int. J. Syst. Evol. Microbiol.">
        <title>The Global Catalogue of Microorganisms (GCM) 10K type strain sequencing project: providing services to taxonomists for standard genome sequencing and annotation.</title>
        <authorList>
            <consortium name="The Broad Institute Genomics Platform"/>
            <consortium name="The Broad Institute Genome Sequencing Center for Infectious Disease"/>
            <person name="Wu L."/>
            <person name="Ma J."/>
        </authorList>
    </citation>
    <scope>NUCLEOTIDE SEQUENCE [LARGE SCALE GENOMIC DNA]</scope>
    <source>
        <strain evidence="3">CECT 7398</strain>
    </source>
</reference>
<dbReference type="Pfam" id="PF06519">
    <property type="entry name" value="TolA"/>
    <property type="match status" value="1"/>
</dbReference>
<feature type="compositionally biased region" description="Basic and acidic residues" evidence="1">
    <location>
        <begin position="73"/>
        <end position="210"/>
    </location>
</feature>
<evidence type="ECO:0000256" key="1">
    <source>
        <dbReference type="SAM" id="MobiDB-lite"/>
    </source>
</evidence>
<name>A0ABT8BTD0_9VIBR</name>
<organism evidence="2 3">
    <name type="scientific">Vibrio ostreicida</name>
    <dbReference type="NCBI Taxonomy" id="526588"/>
    <lineage>
        <taxon>Bacteria</taxon>
        <taxon>Pseudomonadati</taxon>
        <taxon>Pseudomonadota</taxon>
        <taxon>Gammaproteobacteria</taxon>
        <taxon>Vibrionales</taxon>
        <taxon>Vibrionaceae</taxon>
        <taxon>Vibrio</taxon>
    </lineage>
</organism>
<gene>
    <name evidence="2" type="primary">tolA</name>
    <name evidence="2" type="ORF">QWZ16_07920</name>
</gene>
<dbReference type="NCBIfam" id="TIGR02794">
    <property type="entry name" value="tolA_full"/>
    <property type="match status" value="1"/>
</dbReference>
<dbReference type="Gene3D" id="3.30.1150.10">
    <property type="match status" value="1"/>
</dbReference>
<dbReference type="EMBL" id="JAUFQC010000001">
    <property type="protein sequence ID" value="MDN3609629.1"/>
    <property type="molecule type" value="Genomic_DNA"/>
</dbReference>
<feature type="region of interest" description="Disordered" evidence="1">
    <location>
        <begin position="64"/>
        <end position="210"/>
    </location>
</feature>
<dbReference type="Proteomes" id="UP001238540">
    <property type="component" value="Unassembled WGS sequence"/>
</dbReference>
<dbReference type="InterPro" id="IPR014161">
    <property type="entry name" value="Tol-Pal_TolA"/>
</dbReference>
<sequence length="343" mass="39056">MEENKPKKKSDSIKPMALSVALHLLLVMALIWGTDFTMSKPEPSGQMVQAVVIDPTLVREQAQQIRSQRAAAAKKEQDRLDKLRRESEQLEKNRKAEEERIRQLKAQQVREAKAAREAEKARQQKQKERQMEEERARVEKQRAAELEKERKAKQAAVEKAEQQRVAREKAAQEAQEKANREREAAKKAEQQRIAKEKAAKDAAEKARKEQERLKRLEKERKEQEAALDNIFSGLESESEQNSSARGKFINDEAQRFGQIYIQLIQQNLLLEDSFRGKSCQVNLRLIPTGTDAILGELKVLGGDNRLCAAASRAVANVGFFPMPKEQDVVNKVKSINLTVEPSK</sequence>
<dbReference type="RefSeq" id="WP_170882463.1">
    <property type="nucleotide sequence ID" value="NZ_JABEYA020000002.1"/>
</dbReference>
<keyword evidence="3" id="KW-1185">Reference proteome</keyword>